<organism evidence="2 3">
    <name type="scientific">Fulvivirga sedimenti</name>
    <dbReference type="NCBI Taxonomy" id="2879465"/>
    <lineage>
        <taxon>Bacteria</taxon>
        <taxon>Pseudomonadati</taxon>
        <taxon>Bacteroidota</taxon>
        <taxon>Cytophagia</taxon>
        <taxon>Cytophagales</taxon>
        <taxon>Fulvivirgaceae</taxon>
        <taxon>Fulvivirga</taxon>
    </lineage>
</organism>
<evidence type="ECO:0000313" key="2">
    <source>
        <dbReference type="EMBL" id="MCA6073374.1"/>
    </source>
</evidence>
<evidence type="ECO:0000259" key="1">
    <source>
        <dbReference type="PROSITE" id="PS50234"/>
    </source>
</evidence>
<dbReference type="Proteomes" id="UP001139409">
    <property type="component" value="Unassembled WGS sequence"/>
</dbReference>
<evidence type="ECO:0000313" key="3">
    <source>
        <dbReference type="Proteomes" id="UP001139409"/>
    </source>
</evidence>
<feature type="domain" description="VWFA" evidence="1">
    <location>
        <begin position="30"/>
        <end position="214"/>
    </location>
</feature>
<dbReference type="InterPro" id="IPR036465">
    <property type="entry name" value="vWFA_dom_sf"/>
</dbReference>
<dbReference type="SUPFAM" id="SSF53300">
    <property type="entry name" value="vWA-like"/>
    <property type="match status" value="1"/>
</dbReference>
<keyword evidence="3" id="KW-1185">Reference proteome</keyword>
<dbReference type="AlphaFoldDB" id="A0A9X1HJM0"/>
<dbReference type="EMBL" id="JAIXNE010000001">
    <property type="protein sequence ID" value="MCA6073374.1"/>
    <property type="molecule type" value="Genomic_DNA"/>
</dbReference>
<dbReference type="Pfam" id="PF00092">
    <property type="entry name" value="VWA"/>
    <property type="match status" value="1"/>
</dbReference>
<comment type="caution">
    <text evidence="2">The sequence shown here is derived from an EMBL/GenBank/DDBJ whole genome shotgun (WGS) entry which is preliminary data.</text>
</comment>
<gene>
    <name evidence="2" type="ORF">LDX50_00750</name>
</gene>
<sequence>MRSFLGLILILALGLPVSGQVTQQIPEKTRILFLLDGSGSMLASWGNTNRITMAKEILSDLVDSLRADRNLELALRVYGHRFARDVQNCTDSKLEIPFSSGNHDRIISRLATIQPKGTTPIAYSLEQSANDFPQSDGFRNIIIIITDGIESCDGDPCRISKELQRKGIFLRPFIIGIGMDETYSDAFECVGSYYDAHDVEQFRVALSRAIETSLKTSTVSVDIQDENGRSNQTNINVSFINAVTNNSDFDFIHYRDDRGRPDSVELDPVVPYHIRVNTVPPVIKGYQQFTPGAHTVVAIQAPRGTLNLRQDGAGVYGPGLKAIIRIPGRENWFHAQDINSRQEYLSGNYDIEFLTLPRTMVRNVEITTGLEKTVEIASPGIVNMDHAAGGFGSVYVLQNDGSLTWVCDINHSGQRMAIALQPGQYRIVFRARMAPGSKYTSVKNITVKEGQSSLIKLF</sequence>
<accession>A0A9X1HJM0</accession>
<dbReference type="PROSITE" id="PS50234">
    <property type="entry name" value="VWFA"/>
    <property type="match status" value="1"/>
</dbReference>
<protein>
    <submittedName>
        <fullName evidence="2">VWA domain-containing protein</fullName>
    </submittedName>
</protein>
<proteinExistence type="predicted"/>
<reference evidence="2" key="1">
    <citation type="submission" date="2021-09" db="EMBL/GenBank/DDBJ databases">
        <title>Fulvivirga sp. isolated from coastal sediment.</title>
        <authorList>
            <person name="Yu H."/>
        </authorList>
    </citation>
    <scope>NUCLEOTIDE SEQUENCE</scope>
    <source>
        <strain evidence="2">1062</strain>
    </source>
</reference>
<dbReference type="InterPro" id="IPR002035">
    <property type="entry name" value="VWF_A"/>
</dbReference>
<dbReference type="RefSeq" id="WP_225696492.1">
    <property type="nucleotide sequence ID" value="NZ_JAIXNE010000001.1"/>
</dbReference>
<dbReference type="SMART" id="SM00327">
    <property type="entry name" value="VWA"/>
    <property type="match status" value="1"/>
</dbReference>
<name>A0A9X1HJM0_9BACT</name>
<dbReference type="Gene3D" id="3.40.50.410">
    <property type="entry name" value="von Willebrand factor, type A domain"/>
    <property type="match status" value="1"/>
</dbReference>